<dbReference type="OrthoDB" id="2449215at2759"/>
<sequence length="96" mass="10866">MASLLLSELLAMIFDDFADDLNTLHSCILVNKNWCAAALPVLWARPFTLLRQLLDRILVDFLAGDGPLFRKEDRFGRFAGNLITTFIECFTDVDSL</sequence>
<gene>
    <name evidence="1" type="ORF">POCULU_LOCUS10519</name>
</gene>
<name>A0A9N9HBX8_9GLOM</name>
<accession>A0A9N9HBX8</accession>
<dbReference type="AlphaFoldDB" id="A0A9N9HBX8"/>
<comment type="caution">
    <text evidence="1">The sequence shown here is derived from an EMBL/GenBank/DDBJ whole genome shotgun (WGS) entry which is preliminary data.</text>
</comment>
<proteinExistence type="predicted"/>
<evidence type="ECO:0000313" key="2">
    <source>
        <dbReference type="Proteomes" id="UP000789572"/>
    </source>
</evidence>
<reference evidence="1" key="1">
    <citation type="submission" date="2021-06" db="EMBL/GenBank/DDBJ databases">
        <authorList>
            <person name="Kallberg Y."/>
            <person name="Tangrot J."/>
            <person name="Rosling A."/>
        </authorList>
    </citation>
    <scope>NUCLEOTIDE SEQUENCE</scope>
    <source>
        <strain evidence="1">IA702</strain>
    </source>
</reference>
<dbReference type="Proteomes" id="UP000789572">
    <property type="component" value="Unassembled WGS sequence"/>
</dbReference>
<keyword evidence="2" id="KW-1185">Reference proteome</keyword>
<dbReference type="EMBL" id="CAJVPJ010005527">
    <property type="protein sequence ID" value="CAG8662258.1"/>
    <property type="molecule type" value="Genomic_DNA"/>
</dbReference>
<feature type="non-terminal residue" evidence="1">
    <location>
        <position position="96"/>
    </location>
</feature>
<organism evidence="1 2">
    <name type="scientific">Paraglomus occultum</name>
    <dbReference type="NCBI Taxonomy" id="144539"/>
    <lineage>
        <taxon>Eukaryota</taxon>
        <taxon>Fungi</taxon>
        <taxon>Fungi incertae sedis</taxon>
        <taxon>Mucoromycota</taxon>
        <taxon>Glomeromycotina</taxon>
        <taxon>Glomeromycetes</taxon>
        <taxon>Paraglomerales</taxon>
        <taxon>Paraglomeraceae</taxon>
        <taxon>Paraglomus</taxon>
    </lineage>
</organism>
<protein>
    <submittedName>
        <fullName evidence="1">7548_t:CDS:1</fullName>
    </submittedName>
</protein>
<evidence type="ECO:0000313" key="1">
    <source>
        <dbReference type="EMBL" id="CAG8662258.1"/>
    </source>
</evidence>